<dbReference type="Proteomes" id="UP000236333">
    <property type="component" value="Unassembled WGS sequence"/>
</dbReference>
<keyword evidence="2" id="KW-1185">Reference proteome</keyword>
<dbReference type="InterPro" id="IPR014752">
    <property type="entry name" value="Arrestin-like_C"/>
</dbReference>
<dbReference type="Gene3D" id="2.60.40.640">
    <property type="match status" value="1"/>
</dbReference>
<evidence type="ECO:0000313" key="1">
    <source>
        <dbReference type="EMBL" id="PNH02309.1"/>
    </source>
</evidence>
<evidence type="ECO:0008006" key="3">
    <source>
        <dbReference type="Google" id="ProtNLM"/>
    </source>
</evidence>
<comment type="caution">
    <text evidence="1">The sequence shown here is derived from an EMBL/GenBank/DDBJ whole genome shotgun (WGS) entry which is preliminary data.</text>
</comment>
<dbReference type="AlphaFoldDB" id="A0A2J7ZPX1"/>
<name>A0A2J7ZPX1_9CHLO</name>
<dbReference type="EMBL" id="PGGS01000679">
    <property type="protein sequence ID" value="PNH02309.1"/>
    <property type="molecule type" value="Genomic_DNA"/>
</dbReference>
<reference evidence="1 2" key="1">
    <citation type="journal article" date="2017" name="Mol. Biol. Evol.">
        <title>The 4-celled Tetrabaena socialis nuclear genome reveals the essential components for genetic control of cell number at the origin of multicellularity in the volvocine lineage.</title>
        <authorList>
            <person name="Featherston J."/>
            <person name="Arakaki Y."/>
            <person name="Hanschen E.R."/>
            <person name="Ferris P.J."/>
            <person name="Michod R.E."/>
            <person name="Olson B.J.S.C."/>
            <person name="Nozaki H."/>
            <person name="Durand P.M."/>
        </authorList>
    </citation>
    <scope>NUCLEOTIDE SEQUENCE [LARGE SCALE GENOMIC DNA]</scope>
    <source>
        <strain evidence="1 2">NIES-571</strain>
    </source>
</reference>
<dbReference type="InterPro" id="IPR014848">
    <property type="entry name" value="Rgp1"/>
</dbReference>
<sequence length="180" mass="19868">MALQVNLTLSKTYFLPGEVVQVSVQICNDADRASAEGQQGTSSPQIIHIKELSFQACGSERTDPAFIHRLYRPEVPVEAVDSRSAGGGSPYVIRRLHAEHHELSGDAALSSFTFSLPATATPSFRTPMVQLRWVLRFELTVGPRISFASVDKRARAPRPQLEQLVWSLPLVVRPPLALPR</sequence>
<accession>A0A2J7ZPX1</accession>
<dbReference type="PANTHER" id="PTHR12507">
    <property type="entry name" value="REDUCED GROWTH PHENOTYPE 1 RGP1, YEAST -RELATED"/>
    <property type="match status" value="1"/>
</dbReference>
<evidence type="ECO:0000313" key="2">
    <source>
        <dbReference type="Proteomes" id="UP000236333"/>
    </source>
</evidence>
<proteinExistence type="predicted"/>
<protein>
    <recommendedName>
        <fullName evidence="3">RAB6A-GEF complex partner protein 2</fullName>
    </recommendedName>
</protein>
<organism evidence="1 2">
    <name type="scientific">Tetrabaena socialis</name>
    <dbReference type="NCBI Taxonomy" id="47790"/>
    <lineage>
        <taxon>Eukaryota</taxon>
        <taxon>Viridiplantae</taxon>
        <taxon>Chlorophyta</taxon>
        <taxon>core chlorophytes</taxon>
        <taxon>Chlorophyceae</taxon>
        <taxon>CS clade</taxon>
        <taxon>Chlamydomonadales</taxon>
        <taxon>Tetrabaenaceae</taxon>
        <taxon>Tetrabaena</taxon>
    </lineage>
</organism>
<gene>
    <name evidence="1" type="ORF">TSOC_011724</name>
</gene>
<dbReference type="OrthoDB" id="1918at2759"/>
<dbReference type="Pfam" id="PF08737">
    <property type="entry name" value="Rgp1"/>
    <property type="match status" value="1"/>
</dbReference>